<dbReference type="Proteomes" id="UP000593572">
    <property type="component" value="Unassembled WGS sequence"/>
</dbReference>
<sequence length="308" mass="33124">MGTPSSSALPFYTPIFNNGGSPPPHDPQSPITIEACSSSTCHSLIGYTIVTQKGWGGPAFASLSLLNISLSSPRKPSMPEGNRKHSYHVSCWERHDDVAGVISFRWLCHASGPATPALFFIQPLLAFFTVVSAAVRFNLKWVTHSSIYGFHVALKVTLRSWSSDVVQLDLSPLPPPQPPPSSNNTPMSTTAISGAGFSIDEEEPTEARIRRLISEHPVIIFSRSSCCMCHVMKKLLATIGVHPTVIELDDHEIASLPPPPAHDSLSSRSPAPAVFIGGTYVGGLESLVALHLSGHLVRKLVEVGALWV</sequence>
<organism evidence="6 7">
    <name type="scientific">Gossypium lobatum</name>
    <dbReference type="NCBI Taxonomy" id="34289"/>
    <lineage>
        <taxon>Eukaryota</taxon>
        <taxon>Viridiplantae</taxon>
        <taxon>Streptophyta</taxon>
        <taxon>Embryophyta</taxon>
        <taxon>Tracheophyta</taxon>
        <taxon>Spermatophyta</taxon>
        <taxon>Magnoliopsida</taxon>
        <taxon>eudicotyledons</taxon>
        <taxon>Gunneridae</taxon>
        <taxon>Pentapetalae</taxon>
        <taxon>rosids</taxon>
        <taxon>malvids</taxon>
        <taxon>Malvales</taxon>
        <taxon>Malvaceae</taxon>
        <taxon>Malvoideae</taxon>
        <taxon>Gossypium</taxon>
    </lineage>
</organism>
<dbReference type="PROSITE" id="PS51354">
    <property type="entry name" value="GLUTAREDOXIN_2"/>
    <property type="match status" value="1"/>
</dbReference>
<evidence type="ECO:0000256" key="1">
    <source>
        <dbReference type="ARBA" id="ARBA00004496"/>
    </source>
</evidence>
<comment type="similarity">
    <text evidence="2">Belongs to the glutaredoxin family. CC-type subfamily.</text>
</comment>
<dbReference type="EMBL" id="JABEZX010000009">
    <property type="protein sequence ID" value="MBA0564629.1"/>
    <property type="molecule type" value="Genomic_DNA"/>
</dbReference>
<reference evidence="6 7" key="1">
    <citation type="journal article" date="2019" name="Genome Biol. Evol.">
        <title>Insights into the evolution of the New World diploid cottons (Gossypium, subgenus Houzingenia) based on genome sequencing.</title>
        <authorList>
            <person name="Grover C.E."/>
            <person name="Arick M.A. 2nd"/>
            <person name="Thrash A."/>
            <person name="Conover J.L."/>
            <person name="Sanders W.S."/>
            <person name="Peterson D.G."/>
            <person name="Frelichowski J.E."/>
            <person name="Scheffler J.A."/>
            <person name="Scheffler B.E."/>
            <person name="Wendel J.F."/>
        </authorList>
    </citation>
    <scope>NUCLEOTIDE SEQUENCE [LARGE SCALE GENOMIC DNA]</scope>
    <source>
        <strain evidence="6">157</strain>
        <tissue evidence="6">Leaf</tissue>
    </source>
</reference>
<dbReference type="InterPro" id="IPR002109">
    <property type="entry name" value="Glutaredoxin"/>
</dbReference>
<dbReference type="Gene3D" id="3.40.30.10">
    <property type="entry name" value="Glutaredoxin"/>
    <property type="match status" value="1"/>
</dbReference>
<keyword evidence="4" id="KW-0676">Redox-active center</keyword>
<keyword evidence="7" id="KW-1185">Reference proteome</keyword>
<gene>
    <name evidence="6" type="ORF">Golob_009558</name>
</gene>
<dbReference type="InterPro" id="IPR014025">
    <property type="entry name" value="Glutaredoxin_subgr"/>
</dbReference>
<dbReference type="PRINTS" id="PR00160">
    <property type="entry name" value="GLUTAREDOXIN"/>
</dbReference>
<protein>
    <recommendedName>
        <fullName evidence="5">Glutaredoxin domain-containing protein</fullName>
    </recommendedName>
</protein>
<dbReference type="AlphaFoldDB" id="A0A7J8MIS3"/>
<feature type="domain" description="Glutaredoxin" evidence="5">
    <location>
        <begin position="218"/>
        <end position="281"/>
    </location>
</feature>
<evidence type="ECO:0000259" key="5">
    <source>
        <dbReference type="Pfam" id="PF00462"/>
    </source>
</evidence>
<keyword evidence="3" id="KW-0963">Cytoplasm</keyword>
<dbReference type="NCBIfam" id="TIGR02189">
    <property type="entry name" value="GlrX-like_plant"/>
    <property type="match status" value="1"/>
</dbReference>
<dbReference type="InterPro" id="IPR011905">
    <property type="entry name" value="GlrX-like_pln_2"/>
</dbReference>
<dbReference type="GO" id="GO:0005737">
    <property type="term" value="C:cytoplasm"/>
    <property type="evidence" value="ECO:0007669"/>
    <property type="project" value="UniProtKB-SubCell"/>
</dbReference>
<name>A0A7J8MIS3_9ROSI</name>
<comment type="subcellular location">
    <subcellularLocation>
        <location evidence="1">Cytoplasm</location>
    </subcellularLocation>
</comment>
<dbReference type="SUPFAM" id="SSF52833">
    <property type="entry name" value="Thioredoxin-like"/>
    <property type="match status" value="1"/>
</dbReference>
<evidence type="ECO:0000313" key="6">
    <source>
        <dbReference type="EMBL" id="MBA0564629.1"/>
    </source>
</evidence>
<accession>A0A7J8MIS3</accession>
<dbReference type="PANTHER" id="PTHR10168">
    <property type="entry name" value="GLUTAREDOXIN"/>
    <property type="match status" value="1"/>
</dbReference>
<evidence type="ECO:0000256" key="4">
    <source>
        <dbReference type="ARBA" id="ARBA00023284"/>
    </source>
</evidence>
<proteinExistence type="inferred from homology"/>
<evidence type="ECO:0000256" key="3">
    <source>
        <dbReference type="ARBA" id="ARBA00022490"/>
    </source>
</evidence>
<comment type="caution">
    <text evidence="6">The sequence shown here is derived from an EMBL/GenBank/DDBJ whole genome shotgun (WGS) entry which is preliminary data.</text>
</comment>
<dbReference type="Pfam" id="PF00462">
    <property type="entry name" value="Glutaredoxin"/>
    <property type="match status" value="1"/>
</dbReference>
<evidence type="ECO:0000256" key="2">
    <source>
        <dbReference type="ARBA" id="ARBA00007568"/>
    </source>
</evidence>
<dbReference type="CDD" id="cd03419">
    <property type="entry name" value="GRX_GRXh_1_2_like"/>
    <property type="match status" value="1"/>
</dbReference>
<dbReference type="InterPro" id="IPR036249">
    <property type="entry name" value="Thioredoxin-like_sf"/>
</dbReference>
<evidence type="ECO:0000313" key="7">
    <source>
        <dbReference type="Proteomes" id="UP000593572"/>
    </source>
</evidence>